<gene>
    <name evidence="7" type="primary">recO</name>
    <name evidence="9" type="ORF">SAMN05216243_3485</name>
</gene>
<comment type="similarity">
    <text evidence="1 7">Belongs to the RecO family.</text>
</comment>
<dbReference type="Gene3D" id="2.40.50.140">
    <property type="entry name" value="Nucleic acid-binding proteins"/>
    <property type="match status" value="1"/>
</dbReference>
<evidence type="ECO:0000256" key="2">
    <source>
        <dbReference type="ARBA" id="ARBA00021310"/>
    </source>
</evidence>
<name>A0A1G9CQT6_9BACI</name>
<protein>
    <recommendedName>
        <fullName evidence="2 7">DNA repair protein RecO</fullName>
    </recommendedName>
    <alternativeName>
        <fullName evidence="6 7">Recombination protein O</fullName>
    </alternativeName>
</protein>
<evidence type="ECO:0000256" key="4">
    <source>
        <dbReference type="ARBA" id="ARBA00023172"/>
    </source>
</evidence>
<organism evidence="9 10">
    <name type="scientific">Sediminibacillus albus</name>
    <dbReference type="NCBI Taxonomy" id="407036"/>
    <lineage>
        <taxon>Bacteria</taxon>
        <taxon>Bacillati</taxon>
        <taxon>Bacillota</taxon>
        <taxon>Bacilli</taxon>
        <taxon>Bacillales</taxon>
        <taxon>Bacillaceae</taxon>
        <taxon>Sediminibacillus</taxon>
    </lineage>
</organism>
<dbReference type="HAMAP" id="MF_00201">
    <property type="entry name" value="RecO"/>
    <property type="match status" value="1"/>
</dbReference>
<dbReference type="GO" id="GO:0043590">
    <property type="term" value="C:bacterial nucleoid"/>
    <property type="evidence" value="ECO:0007669"/>
    <property type="project" value="TreeGrafter"/>
</dbReference>
<dbReference type="STRING" id="407036.SAMN05216243_3485"/>
<dbReference type="EMBL" id="FNFL01000008">
    <property type="protein sequence ID" value="SDK53805.1"/>
    <property type="molecule type" value="Genomic_DNA"/>
</dbReference>
<evidence type="ECO:0000256" key="1">
    <source>
        <dbReference type="ARBA" id="ARBA00007452"/>
    </source>
</evidence>
<dbReference type="GO" id="GO:0006310">
    <property type="term" value="P:DNA recombination"/>
    <property type="evidence" value="ECO:0007669"/>
    <property type="project" value="UniProtKB-UniRule"/>
</dbReference>
<dbReference type="NCBIfam" id="TIGR00613">
    <property type="entry name" value="reco"/>
    <property type="match status" value="1"/>
</dbReference>
<dbReference type="AlphaFoldDB" id="A0A1G9CQT6"/>
<dbReference type="InterPro" id="IPR012340">
    <property type="entry name" value="NA-bd_OB-fold"/>
</dbReference>
<dbReference type="Gene3D" id="1.20.1440.120">
    <property type="entry name" value="Recombination protein O, C-terminal domain"/>
    <property type="match status" value="1"/>
</dbReference>
<keyword evidence="5 7" id="KW-0234">DNA repair</keyword>
<dbReference type="InterPro" id="IPR003717">
    <property type="entry name" value="RecO"/>
</dbReference>
<evidence type="ECO:0000256" key="3">
    <source>
        <dbReference type="ARBA" id="ARBA00022763"/>
    </source>
</evidence>
<dbReference type="GO" id="GO:0006302">
    <property type="term" value="P:double-strand break repair"/>
    <property type="evidence" value="ECO:0007669"/>
    <property type="project" value="TreeGrafter"/>
</dbReference>
<evidence type="ECO:0000313" key="9">
    <source>
        <dbReference type="EMBL" id="SDK53805.1"/>
    </source>
</evidence>
<dbReference type="RefSeq" id="WP_342720727.1">
    <property type="nucleotide sequence ID" value="NZ_FNFL01000008.1"/>
</dbReference>
<dbReference type="PANTHER" id="PTHR33991">
    <property type="entry name" value="DNA REPAIR PROTEIN RECO"/>
    <property type="match status" value="1"/>
</dbReference>
<evidence type="ECO:0000259" key="8">
    <source>
        <dbReference type="Pfam" id="PF11967"/>
    </source>
</evidence>
<sequence>MKALFDKAEGIILRTQDYGETHKIVTLLTKESGKTGVVARGAKKPKSRMAAITQPFIHGQFLFQTGRNLGNLQQGEVLNSFRPIREDIVKTAYATYLAELTDKLIEPKHYDPFLFHQLLQTFTWISEGKDAEILTIIYELKIYQKAGFAPTLHECVNCGNKQGPYAFSVKEGGYLCTKCRYIDDHAIQLPEKLAKVFSMFSAIDMERVGNISIKPENKRLLLQLMDAYYEQYGGYFIKSKKFLKQLDLLR</sequence>
<dbReference type="Pfam" id="PF02565">
    <property type="entry name" value="RecO_C"/>
    <property type="match status" value="1"/>
</dbReference>
<dbReference type="InterPro" id="IPR037278">
    <property type="entry name" value="ARFGAP/RecO"/>
</dbReference>
<feature type="domain" description="DNA replication/recombination mediator RecO N-terminal" evidence="8">
    <location>
        <begin position="7"/>
        <end position="81"/>
    </location>
</feature>
<keyword evidence="10" id="KW-1185">Reference proteome</keyword>
<evidence type="ECO:0000256" key="7">
    <source>
        <dbReference type="HAMAP-Rule" id="MF_00201"/>
    </source>
</evidence>
<keyword evidence="4 7" id="KW-0233">DNA recombination</keyword>
<dbReference type="InterPro" id="IPR042242">
    <property type="entry name" value="RecO_C"/>
</dbReference>
<reference evidence="9 10" key="1">
    <citation type="submission" date="2016-10" db="EMBL/GenBank/DDBJ databases">
        <authorList>
            <person name="de Groot N.N."/>
        </authorList>
    </citation>
    <scope>NUCLEOTIDE SEQUENCE [LARGE SCALE GENOMIC DNA]</scope>
    <source>
        <strain evidence="9 10">CGMCC 1.6502</strain>
    </source>
</reference>
<dbReference type="Proteomes" id="UP000198694">
    <property type="component" value="Unassembled WGS sequence"/>
</dbReference>
<evidence type="ECO:0000256" key="5">
    <source>
        <dbReference type="ARBA" id="ARBA00023204"/>
    </source>
</evidence>
<evidence type="ECO:0000256" key="6">
    <source>
        <dbReference type="ARBA" id="ARBA00033409"/>
    </source>
</evidence>
<evidence type="ECO:0000313" key="10">
    <source>
        <dbReference type="Proteomes" id="UP000198694"/>
    </source>
</evidence>
<comment type="function">
    <text evidence="7">Involved in DNA repair and RecF pathway recombination.</text>
</comment>
<dbReference type="PANTHER" id="PTHR33991:SF1">
    <property type="entry name" value="DNA REPAIR PROTEIN RECO"/>
    <property type="match status" value="1"/>
</dbReference>
<keyword evidence="3 7" id="KW-0227">DNA damage</keyword>
<dbReference type="SUPFAM" id="SSF57863">
    <property type="entry name" value="ArfGap/RecO-like zinc finger"/>
    <property type="match status" value="1"/>
</dbReference>
<dbReference type="SUPFAM" id="SSF50249">
    <property type="entry name" value="Nucleic acid-binding proteins"/>
    <property type="match status" value="1"/>
</dbReference>
<proteinExistence type="inferred from homology"/>
<dbReference type="InterPro" id="IPR022572">
    <property type="entry name" value="DNA_rep/recomb_RecO_N"/>
</dbReference>
<accession>A0A1G9CQT6</accession>
<dbReference type="Pfam" id="PF11967">
    <property type="entry name" value="RecO_N"/>
    <property type="match status" value="1"/>
</dbReference>